<comment type="caution">
    <text evidence="1">The sequence shown here is derived from an EMBL/GenBank/DDBJ whole genome shotgun (WGS) entry which is preliminary data.</text>
</comment>
<name>A0A5C6G217_9PLAN</name>
<evidence type="ECO:0000313" key="1">
    <source>
        <dbReference type="EMBL" id="TWU67708.1"/>
    </source>
</evidence>
<dbReference type="AlphaFoldDB" id="A0A5C6G217"/>
<gene>
    <name evidence="1" type="ORF">V7x_32850</name>
</gene>
<sequence length="356" mass="38223">MCSLFCDQADNESKTGNVDIWDCSLAKEGQRQWSRQVARSADSGVDLAADLTQVRKARPITVEAIAVDQATAQTLIRLGQNGEIQLSTVRGATYTAISDATVRDGVIRATLGDVAVHADVIWALGDLDAIYPRWRVRCGISMEDSQSADDKTLLPSSGPVDASTMADVARRVREIRRDERAGQTDTDHGGDWIRTIAGSQYLAVCVAPDAFTIDDADLTAVMLLRLIRFLNESTRAVLVTLDAAATLDWMSLTMTNRATQTSDNDGDVVEIRLVGHSVRTDWRRPAKLQIGGIDPGPTLAKQFQPASLGGLNGNATVIRGDSSVALGLTGRTADGSDSPNPSPRTILEVLDTYLSA</sequence>
<accession>A0A5C6G217</accession>
<dbReference type="RefSeq" id="WP_146414055.1">
    <property type="nucleotide sequence ID" value="NZ_SJPZ01000001.1"/>
</dbReference>
<organism evidence="1 2">
    <name type="scientific">Crateriforma conspicua</name>
    <dbReference type="NCBI Taxonomy" id="2527996"/>
    <lineage>
        <taxon>Bacteria</taxon>
        <taxon>Pseudomonadati</taxon>
        <taxon>Planctomycetota</taxon>
        <taxon>Planctomycetia</taxon>
        <taxon>Planctomycetales</taxon>
        <taxon>Planctomycetaceae</taxon>
        <taxon>Crateriforma</taxon>
    </lineage>
</organism>
<dbReference type="EMBL" id="SJPZ01000001">
    <property type="protein sequence ID" value="TWU67708.1"/>
    <property type="molecule type" value="Genomic_DNA"/>
</dbReference>
<protein>
    <submittedName>
        <fullName evidence="1">Uncharacterized protein</fullName>
    </submittedName>
</protein>
<dbReference type="Proteomes" id="UP000316476">
    <property type="component" value="Unassembled WGS sequence"/>
</dbReference>
<reference evidence="1 2" key="1">
    <citation type="submission" date="2019-02" db="EMBL/GenBank/DDBJ databases">
        <title>Deep-cultivation of Planctomycetes and their phenomic and genomic characterization uncovers novel biology.</title>
        <authorList>
            <person name="Wiegand S."/>
            <person name="Jogler M."/>
            <person name="Boedeker C."/>
            <person name="Pinto D."/>
            <person name="Vollmers J."/>
            <person name="Rivas-Marin E."/>
            <person name="Kohn T."/>
            <person name="Peeters S.H."/>
            <person name="Heuer A."/>
            <person name="Rast P."/>
            <person name="Oberbeckmann S."/>
            <person name="Bunk B."/>
            <person name="Jeske O."/>
            <person name="Meyerdierks A."/>
            <person name="Storesund J.E."/>
            <person name="Kallscheuer N."/>
            <person name="Luecker S."/>
            <person name="Lage O.M."/>
            <person name="Pohl T."/>
            <person name="Merkel B.J."/>
            <person name="Hornburger P."/>
            <person name="Mueller R.-W."/>
            <person name="Bruemmer F."/>
            <person name="Labrenz M."/>
            <person name="Spormann A.M."/>
            <person name="Op Den Camp H."/>
            <person name="Overmann J."/>
            <person name="Amann R."/>
            <person name="Jetten M.S.M."/>
            <person name="Mascher T."/>
            <person name="Medema M.H."/>
            <person name="Devos D.P."/>
            <person name="Kaster A.-K."/>
            <person name="Ovreas L."/>
            <person name="Rohde M."/>
            <person name="Galperin M.Y."/>
            <person name="Jogler C."/>
        </authorList>
    </citation>
    <scope>NUCLEOTIDE SEQUENCE [LARGE SCALE GENOMIC DNA]</scope>
    <source>
        <strain evidence="1 2">V7</strain>
    </source>
</reference>
<dbReference type="OrthoDB" id="240576at2"/>
<proteinExistence type="predicted"/>
<evidence type="ECO:0000313" key="2">
    <source>
        <dbReference type="Proteomes" id="UP000316476"/>
    </source>
</evidence>